<evidence type="ECO:0000313" key="9">
    <source>
        <dbReference type="Proteomes" id="UP000309128"/>
    </source>
</evidence>
<dbReference type="GO" id="GO:0005886">
    <property type="term" value="C:plasma membrane"/>
    <property type="evidence" value="ECO:0007669"/>
    <property type="project" value="UniProtKB-SubCell"/>
</dbReference>
<dbReference type="PROSITE" id="PS50850">
    <property type="entry name" value="MFS"/>
    <property type="match status" value="1"/>
</dbReference>
<dbReference type="EMBL" id="VCKY01000006">
    <property type="protein sequence ID" value="TMR24945.1"/>
    <property type="molecule type" value="Genomic_DNA"/>
</dbReference>
<feature type="transmembrane region" description="Helical" evidence="6">
    <location>
        <begin position="182"/>
        <end position="201"/>
    </location>
</feature>
<dbReference type="OrthoDB" id="9796632at2"/>
<feature type="non-terminal residue" evidence="8">
    <location>
        <position position="1"/>
    </location>
</feature>
<feature type="transmembrane region" description="Helical" evidence="6">
    <location>
        <begin position="95"/>
        <end position="115"/>
    </location>
</feature>
<dbReference type="Gene3D" id="1.20.1250.20">
    <property type="entry name" value="MFS general substrate transporter like domains"/>
    <property type="match status" value="1"/>
</dbReference>
<dbReference type="InterPro" id="IPR036259">
    <property type="entry name" value="MFS_trans_sf"/>
</dbReference>
<dbReference type="InterPro" id="IPR011701">
    <property type="entry name" value="MFS"/>
</dbReference>
<evidence type="ECO:0000259" key="7">
    <source>
        <dbReference type="PROSITE" id="PS50850"/>
    </source>
</evidence>
<dbReference type="AlphaFoldDB" id="A0A5S4FVX7"/>
<sequence length="256" mass="26244">GWEGAYYVIAIAIAVIGIPAVLWLVSEPTVAAAGGMPKTTDAILPGVPFRKAIRTRAWIFITLALVFAATAPIAMRQNAVDFYAQTGIDAATVSLSLSVLFSTSIVGLLIGGTILDRMSRPWIVAVLLAGAPVGLALALVNNGSAALLYISMALLGIVAGVESALGPALIAKYFGLKSFAALQGLTLAITSPALALSPYLVSAIKAGSGSYTVPLLVLAGITMIAVILTVLLPKYPAPWVLHMPPRDAAPGQATAD</sequence>
<dbReference type="PANTHER" id="PTHR43385">
    <property type="entry name" value="RIBOFLAVIN TRANSPORTER RIBJ"/>
    <property type="match status" value="1"/>
</dbReference>
<feature type="transmembrane region" description="Helical" evidence="6">
    <location>
        <begin position="6"/>
        <end position="26"/>
    </location>
</feature>
<feature type="transmembrane region" description="Helical" evidence="6">
    <location>
        <begin position="57"/>
        <end position="75"/>
    </location>
</feature>
<evidence type="ECO:0000256" key="4">
    <source>
        <dbReference type="ARBA" id="ARBA00022989"/>
    </source>
</evidence>
<keyword evidence="5 6" id="KW-0472">Membrane</keyword>
<name>A0A5S4FVX7_9ACTN</name>
<keyword evidence="3 6" id="KW-0812">Transmembrane</keyword>
<evidence type="ECO:0000256" key="3">
    <source>
        <dbReference type="ARBA" id="ARBA00022692"/>
    </source>
</evidence>
<evidence type="ECO:0000313" key="8">
    <source>
        <dbReference type="EMBL" id="TMR24945.1"/>
    </source>
</evidence>
<keyword evidence="9" id="KW-1185">Reference proteome</keyword>
<reference evidence="8 9" key="1">
    <citation type="submission" date="2019-05" db="EMBL/GenBank/DDBJ databases">
        <title>Draft genome sequence of Nonomuraea turkmeniaca DSM 43926.</title>
        <authorList>
            <person name="Saricaoglu S."/>
            <person name="Isik K."/>
        </authorList>
    </citation>
    <scope>NUCLEOTIDE SEQUENCE [LARGE SCALE GENOMIC DNA]</scope>
    <source>
        <strain evidence="8 9">DSM 43926</strain>
    </source>
</reference>
<feature type="domain" description="Major facilitator superfamily (MFS) profile" evidence="7">
    <location>
        <begin position="57"/>
        <end position="256"/>
    </location>
</feature>
<dbReference type="Pfam" id="PF07690">
    <property type="entry name" value="MFS_1"/>
    <property type="match status" value="1"/>
</dbReference>
<keyword evidence="2" id="KW-0813">Transport</keyword>
<proteinExistence type="predicted"/>
<dbReference type="RefSeq" id="WP_138664557.1">
    <property type="nucleotide sequence ID" value="NZ_VCKY01000006.1"/>
</dbReference>
<protein>
    <submittedName>
        <fullName evidence="8">MFS transporter</fullName>
    </submittedName>
</protein>
<feature type="transmembrane region" description="Helical" evidence="6">
    <location>
        <begin position="146"/>
        <end position="170"/>
    </location>
</feature>
<keyword evidence="4 6" id="KW-1133">Transmembrane helix</keyword>
<dbReference type="PANTHER" id="PTHR43385:SF1">
    <property type="entry name" value="RIBOFLAVIN TRANSPORTER RIBJ"/>
    <property type="match status" value="1"/>
</dbReference>
<accession>A0A5S4FVX7</accession>
<evidence type="ECO:0000256" key="1">
    <source>
        <dbReference type="ARBA" id="ARBA00004651"/>
    </source>
</evidence>
<dbReference type="SUPFAM" id="SSF103473">
    <property type="entry name" value="MFS general substrate transporter"/>
    <property type="match status" value="1"/>
</dbReference>
<gene>
    <name evidence="8" type="ORF">ETD86_03200</name>
</gene>
<dbReference type="InterPro" id="IPR052983">
    <property type="entry name" value="MFS_Riboflavin_Transporter"/>
</dbReference>
<comment type="caution">
    <text evidence="8">The sequence shown here is derived from an EMBL/GenBank/DDBJ whole genome shotgun (WGS) entry which is preliminary data.</text>
</comment>
<dbReference type="GO" id="GO:0022857">
    <property type="term" value="F:transmembrane transporter activity"/>
    <property type="evidence" value="ECO:0007669"/>
    <property type="project" value="InterPro"/>
</dbReference>
<comment type="subcellular location">
    <subcellularLocation>
        <location evidence="1">Cell membrane</location>
        <topology evidence="1">Multi-pass membrane protein</topology>
    </subcellularLocation>
</comment>
<dbReference type="InterPro" id="IPR020846">
    <property type="entry name" value="MFS_dom"/>
</dbReference>
<organism evidence="8 9">
    <name type="scientific">Nonomuraea turkmeniaca</name>
    <dbReference type="NCBI Taxonomy" id="103838"/>
    <lineage>
        <taxon>Bacteria</taxon>
        <taxon>Bacillati</taxon>
        <taxon>Actinomycetota</taxon>
        <taxon>Actinomycetes</taxon>
        <taxon>Streptosporangiales</taxon>
        <taxon>Streptosporangiaceae</taxon>
        <taxon>Nonomuraea</taxon>
    </lineage>
</organism>
<evidence type="ECO:0000256" key="6">
    <source>
        <dbReference type="SAM" id="Phobius"/>
    </source>
</evidence>
<evidence type="ECO:0000256" key="5">
    <source>
        <dbReference type="ARBA" id="ARBA00023136"/>
    </source>
</evidence>
<dbReference type="Proteomes" id="UP000309128">
    <property type="component" value="Unassembled WGS sequence"/>
</dbReference>
<evidence type="ECO:0000256" key="2">
    <source>
        <dbReference type="ARBA" id="ARBA00022448"/>
    </source>
</evidence>
<feature type="transmembrane region" description="Helical" evidence="6">
    <location>
        <begin position="122"/>
        <end position="140"/>
    </location>
</feature>
<feature type="transmembrane region" description="Helical" evidence="6">
    <location>
        <begin position="213"/>
        <end position="233"/>
    </location>
</feature>